<name>A0A1Q4HSX8_9MYCO</name>
<evidence type="ECO:0000256" key="1">
    <source>
        <dbReference type="SAM" id="SignalP"/>
    </source>
</evidence>
<accession>A0A1Q4HSX8</accession>
<feature type="signal peptide" evidence="1">
    <location>
        <begin position="1"/>
        <end position="22"/>
    </location>
</feature>
<reference evidence="2 3" key="1">
    <citation type="submission" date="2016-11" db="EMBL/GenBank/DDBJ databases">
        <title>Genome sequences of unsequenced Mycobacteria.</title>
        <authorList>
            <person name="Greninger A.L."/>
            <person name="Fang F."/>
            <person name="Jerome K.R."/>
        </authorList>
    </citation>
    <scope>NUCLEOTIDE SEQUENCE [LARGE SCALE GENOMIC DNA]</scope>
    <source>
        <strain evidence="2 3">M11</strain>
    </source>
</reference>
<evidence type="ECO:0008006" key="4">
    <source>
        <dbReference type="Google" id="ProtNLM"/>
    </source>
</evidence>
<protein>
    <recommendedName>
        <fullName evidence="4">DUF4142 domain-containing protein</fullName>
    </recommendedName>
</protein>
<gene>
    <name evidence="2" type="ORF">BRW65_16265</name>
</gene>
<proteinExistence type="predicted"/>
<keyword evidence="1" id="KW-0732">Signal</keyword>
<evidence type="ECO:0000313" key="2">
    <source>
        <dbReference type="EMBL" id="OJZ72608.1"/>
    </source>
</evidence>
<organism evidence="2 3">
    <name type="scientific">Mycobacterium paraffinicum</name>
    <dbReference type="NCBI Taxonomy" id="53378"/>
    <lineage>
        <taxon>Bacteria</taxon>
        <taxon>Bacillati</taxon>
        <taxon>Actinomycetota</taxon>
        <taxon>Actinomycetes</taxon>
        <taxon>Mycobacteriales</taxon>
        <taxon>Mycobacteriaceae</taxon>
        <taxon>Mycobacterium</taxon>
    </lineage>
</organism>
<dbReference type="PROSITE" id="PS51257">
    <property type="entry name" value="PROKAR_LIPOPROTEIN"/>
    <property type="match status" value="1"/>
</dbReference>
<dbReference type="AlphaFoldDB" id="A0A1Q4HSX8"/>
<keyword evidence="3" id="KW-1185">Reference proteome</keyword>
<dbReference type="EMBL" id="MPNT01000014">
    <property type="protein sequence ID" value="OJZ72608.1"/>
    <property type="molecule type" value="Genomic_DNA"/>
</dbReference>
<feature type="chain" id="PRO_5039661770" description="DUF4142 domain-containing protein" evidence="1">
    <location>
        <begin position="23"/>
        <end position="159"/>
    </location>
</feature>
<dbReference type="Proteomes" id="UP000186438">
    <property type="component" value="Unassembled WGS sequence"/>
</dbReference>
<comment type="caution">
    <text evidence="2">The sequence shown here is derived from an EMBL/GenBank/DDBJ whole genome shotgun (WGS) entry which is preliminary data.</text>
</comment>
<sequence>MVIKQAMAGAAAVVLFVGGCSAGNRNGGGGTTTTSTSHAQAVRGWVEQTKDHMQDLGIAMGKATFAIGEHDYAALGAACHEGHDAASFLQGHLPSPDKELTDALQASLDDFDAASHFCVAAVEDKDTNEARHAGEFMNSAEGHLTTATSIRDRIVNGPA</sequence>
<dbReference type="STRING" id="53378.BRW65_16265"/>
<evidence type="ECO:0000313" key="3">
    <source>
        <dbReference type="Proteomes" id="UP000186438"/>
    </source>
</evidence>